<dbReference type="PROSITE" id="PS51819">
    <property type="entry name" value="VOC"/>
    <property type="match status" value="1"/>
</dbReference>
<dbReference type="Proteomes" id="UP000199679">
    <property type="component" value="Chromosome I"/>
</dbReference>
<dbReference type="InterPro" id="IPR004360">
    <property type="entry name" value="Glyas_Fos-R_dOase_dom"/>
</dbReference>
<name>A0A1H1VZ20_MUCMA</name>
<gene>
    <name evidence="2" type="ORF">SAMN05216490_2037</name>
</gene>
<protein>
    <recommendedName>
        <fullName evidence="1">VOC domain-containing protein</fullName>
    </recommendedName>
</protein>
<evidence type="ECO:0000259" key="1">
    <source>
        <dbReference type="PROSITE" id="PS51819"/>
    </source>
</evidence>
<dbReference type="PANTHER" id="PTHR33993">
    <property type="entry name" value="GLYOXALASE-RELATED"/>
    <property type="match status" value="1"/>
</dbReference>
<organism evidence="2 3">
    <name type="scientific">Mucilaginibacter mallensis</name>
    <dbReference type="NCBI Taxonomy" id="652787"/>
    <lineage>
        <taxon>Bacteria</taxon>
        <taxon>Pseudomonadati</taxon>
        <taxon>Bacteroidota</taxon>
        <taxon>Sphingobacteriia</taxon>
        <taxon>Sphingobacteriales</taxon>
        <taxon>Sphingobacteriaceae</taxon>
        <taxon>Mucilaginibacter</taxon>
    </lineage>
</organism>
<dbReference type="Gene3D" id="3.10.180.10">
    <property type="entry name" value="2,3-Dihydroxybiphenyl 1,2-Dioxygenase, domain 1"/>
    <property type="match status" value="1"/>
</dbReference>
<dbReference type="InterPro" id="IPR029068">
    <property type="entry name" value="Glyas_Bleomycin-R_OHBP_Dase"/>
</dbReference>
<dbReference type="EMBL" id="LT629740">
    <property type="protein sequence ID" value="SDS89496.1"/>
    <property type="molecule type" value="Genomic_DNA"/>
</dbReference>
<feature type="domain" description="VOC" evidence="1">
    <location>
        <begin position="4"/>
        <end position="117"/>
    </location>
</feature>
<dbReference type="InterPro" id="IPR037523">
    <property type="entry name" value="VOC_core"/>
</dbReference>
<sequence length="122" mass="13457">MSNRVMHFEIPSDNPEANMKFFSEAFGWTFKQLGDRPYWLAVSGDGNTPGINGAIMKKRAVGQPLVNSILVDDIDDAVKNIEKAGGRIHIPKMYAPGYGCIAFFADPDGNMHGIMQPDENIK</sequence>
<evidence type="ECO:0000313" key="3">
    <source>
        <dbReference type="Proteomes" id="UP000199679"/>
    </source>
</evidence>
<dbReference type="SUPFAM" id="SSF54593">
    <property type="entry name" value="Glyoxalase/Bleomycin resistance protein/Dihydroxybiphenyl dioxygenase"/>
    <property type="match status" value="1"/>
</dbReference>
<evidence type="ECO:0000313" key="2">
    <source>
        <dbReference type="EMBL" id="SDS89496.1"/>
    </source>
</evidence>
<dbReference type="RefSeq" id="WP_091371882.1">
    <property type="nucleotide sequence ID" value="NZ_LT629740.1"/>
</dbReference>
<dbReference type="PANTHER" id="PTHR33993:SF2">
    <property type="entry name" value="VOC DOMAIN-CONTAINING PROTEIN"/>
    <property type="match status" value="1"/>
</dbReference>
<dbReference type="AlphaFoldDB" id="A0A1H1VZ20"/>
<dbReference type="STRING" id="652787.SAMN05216490_2037"/>
<proteinExistence type="predicted"/>
<dbReference type="CDD" id="cd07247">
    <property type="entry name" value="SgaA_N_like"/>
    <property type="match status" value="1"/>
</dbReference>
<reference evidence="2 3" key="1">
    <citation type="submission" date="2016-10" db="EMBL/GenBank/DDBJ databases">
        <authorList>
            <person name="de Groot N.N."/>
        </authorList>
    </citation>
    <scope>NUCLEOTIDE SEQUENCE [LARGE SCALE GENOMIC DNA]</scope>
    <source>
        <strain evidence="2 3">MP1X4</strain>
    </source>
</reference>
<accession>A0A1H1VZ20</accession>
<dbReference type="Pfam" id="PF00903">
    <property type="entry name" value="Glyoxalase"/>
    <property type="match status" value="1"/>
</dbReference>
<dbReference type="OrthoDB" id="9804235at2"/>
<keyword evidence="3" id="KW-1185">Reference proteome</keyword>
<dbReference type="InterPro" id="IPR052164">
    <property type="entry name" value="Anthracycline_SecMetBiosynth"/>
</dbReference>